<reference evidence="1 2" key="1">
    <citation type="journal article" date="2022" name="Plant J.">
        <title>Chromosome-level genome of Camellia lanceoleosa provides a valuable resource for understanding genome evolution and self-incompatibility.</title>
        <authorList>
            <person name="Gong W."/>
            <person name="Xiao S."/>
            <person name="Wang L."/>
            <person name="Liao Z."/>
            <person name="Chang Y."/>
            <person name="Mo W."/>
            <person name="Hu G."/>
            <person name="Li W."/>
            <person name="Zhao G."/>
            <person name="Zhu H."/>
            <person name="Hu X."/>
            <person name="Ji K."/>
            <person name="Xiang X."/>
            <person name="Song Q."/>
            <person name="Yuan D."/>
            <person name="Jin S."/>
            <person name="Zhang L."/>
        </authorList>
    </citation>
    <scope>NUCLEOTIDE SEQUENCE [LARGE SCALE GENOMIC DNA]</scope>
    <source>
        <strain evidence="1">SQ_2022a</strain>
    </source>
</reference>
<name>A0ACC0IU88_9ERIC</name>
<evidence type="ECO:0000313" key="1">
    <source>
        <dbReference type="EMBL" id="KAI8027456.1"/>
    </source>
</evidence>
<dbReference type="EMBL" id="CM045760">
    <property type="protein sequence ID" value="KAI8027456.1"/>
    <property type="molecule type" value="Genomic_DNA"/>
</dbReference>
<feature type="non-terminal residue" evidence="1">
    <location>
        <position position="85"/>
    </location>
</feature>
<comment type="caution">
    <text evidence="1">The sequence shown here is derived from an EMBL/GenBank/DDBJ whole genome shotgun (WGS) entry which is preliminary data.</text>
</comment>
<organism evidence="1 2">
    <name type="scientific">Camellia lanceoleosa</name>
    <dbReference type="NCBI Taxonomy" id="1840588"/>
    <lineage>
        <taxon>Eukaryota</taxon>
        <taxon>Viridiplantae</taxon>
        <taxon>Streptophyta</taxon>
        <taxon>Embryophyta</taxon>
        <taxon>Tracheophyta</taxon>
        <taxon>Spermatophyta</taxon>
        <taxon>Magnoliopsida</taxon>
        <taxon>eudicotyledons</taxon>
        <taxon>Gunneridae</taxon>
        <taxon>Pentapetalae</taxon>
        <taxon>asterids</taxon>
        <taxon>Ericales</taxon>
        <taxon>Theaceae</taxon>
        <taxon>Camellia</taxon>
    </lineage>
</organism>
<evidence type="ECO:0000313" key="2">
    <source>
        <dbReference type="Proteomes" id="UP001060215"/>
    </source>
</evidence>
<dbReference type="Proteomes" id="UP001060215">
    <property type="component" value="Chromosome 3"/>
</dbReference>
<protein>
    <submittedName>
        <fullName evidence="1">Glycosyltransferase 7</fullName>
    </submittedName>
</protein>
<keyword evidence="2" id="KW-1185">Reference proteome</keyword>
<accession>A0ACC0IU88</accession>
<feature type="non-terminal residue" evidence="1">
    <location>
        <position position="1"/>
    </location>
</feature>
<sequence>WPCKNSIGDHLLLRLFKNKVDYCRIHGYDVFYNNALLHLNMPVYWAKIPIVRATMVVHPEAKWIFWVDSDAVLTDIGFKQGRREH</sequence>
<gene>
    <name evidence="1" type="ORF">LOK49_LG02G00549</name>
</gene>
<proteinExistence type="predicted"/>